<feature type="region of interest" description="Disordered" evidence="1">
    <location>
        <begin position="671"/>
        <end position="695"/>
    </location>
</feature>
<feature type="compositionally biased region" description="Polar residues" evidence="1">
    <location>
        <begin position="419"/>
        <end position="432"/>
    </location>
</feature>
<sequence length="918" mass="106556">MKTINRSSNYSNRNTQTFKISSRSFDSLNLQTFPDYSLLRQYSSLSFCHNPITSLSSLPSLPELTSLKLDHTKISTFDGAKYQPQLSSISMQSTPITTSKYFFEMCLIAFGTQITRINEKNITYKQRKFAQENENTLHKYIVTGWLITKGSQPIHLLNYQTRKRVSLYTVNPKEKQDANSFDQKKVSETDTDINSISKSTTNDPSSRSFSYASSFVSTSSDTRSKSTSIENNSYNLDKEARDALLQKMLKLTQKWNPAPKVTTSDKDKDNFFDNNIFLLFQPSLARSRRLVTRDHRTENIFRLPVSFKSDSPFAQENKPYLLRKREEHEMRIKQKRDQMLREQEQYEYEYEEEEEEIPEEEKLESEEKIKNENENQLKSDLQEEVAAENNILTDKNNIQNVDDNQNQEEEEKVQIASFEPQNQEEASIQTEQYESKTDETQKELEIIPATQNEFENNTTDNDKKFEFPKIQVSFKETKHLIRKSLASKEISTPSPTKSRRSLPRSNSERIMNEPGPETNNSPSLTESEMEIYRKRRLSSMNKFILNPNTPVHSTKDKNETTNMNTSLTPDEKILKKKRRTLTHSKSFKHYNKDDTDNNLNTDSNPNLINDFNPQSSQNLNNNSNSTSSPNLNQKPLDNNNKKVRLLTRRPTYSEILSDKYKQKRKLDLLSIQSKQNDSTNQKAPTSQEPTRKFDLSKRKTSFVGISEINNFRKKESKTDTDTDIENTSVIDIGTISEAQNKKQNSEIETKNEAQNKTETFKEEEELNTNKLPEKPDILNDTEEEEEEATVSKNDDNFDNGGLLKDEDEAKSESKEQTAPDIDDAIAVDDYVDDENNQLAQEDKEDDQKDKDDENEDPDLDLLDEMLKDVDIEDDTDENEANLRYAAFQECIEKHPDKEEDDDFVSEYIEQYLKNHLNK</sequence>
<feature type="region of interest" description="Disordered" evidence="1">
    <location>
        <begin position="390"/>
        <end position="441"/>
    </location>
</feature>
<feature type="compositionally biased region" description="Low complexity" evidence="1">
    <location>
        <begin position="395"/>
        <end position="404"/>
    </location>
</feature>
<feature type="compositionally biased region" description="Acidic residues" evidence="1">
    <location>
        <begin position="346"/>
        <end position="364"/>
    </location>
</feature>
<comment type="caution">
    <text evidence="2">The sequence shown here is derived from an EMBL/GenBank/DDBJ whole genome shotgun (WGS) entry which is preliminary data.</text>
</comment>
<feature type="compositionally biased region" description="Acidic residues" evidence="1">
    <location>
        <begin position="820"/>
        <end position="835"/>
    </location>
</feature>
<feature type="compositionally biased region" description="Acidic residues" evidence="1">
    <location>
        <begin position="852"/>
        <end position="862"/>
    </location>
</feature>
<feature type="compositionally biased region" description="Polar residues" evidence="1">
    <location>
        <begin position="541"/>
        <end position="552"/>
    </location>
</feature>
<evidence type="ECO:0000313" key="3">
    <source>
        <dbReference type="Proteomes" id="UP001470230"/>
    </source>
</evidence>
<accession>A0ABR2JMS5</accession>
<feature type="region of interest" description="Disordered" evidence="1">
    <location>
        <begin position="484"/>
        <end position="527"/>
    </location>
</feature>
<keyword evidence="3" id="KW-1185">Reference proteome</keyword>
<feature type="region of interest" description="Disordered" evidence="1">
    <location>
        <begin position="176"/>
        <end position="209"/>
    </location>
</feature>
<reference evidence="2 3" key="1">
    <citation type="submission" date="2024-04" db="EMBL/GenBank/DDBJ databases">
        <title>Tritrichomonas musculus Genome.</title>
        <authorList>
            <person name="Alves-Ferreira E."/>
            <person name="Grigg M."/>
            <person name="Lorenzi H."/>
            <person name="Galac M."/>
        </authorList>
    </citation>
    <scope>NUCLEOTIDE SEQUENCE [LARGE SCALE GENOMIC DNA]</scope>
    <source>
        <strain evidence="2 3">EAF2021</strain>
    </source>
</reference>
<feature type="compositionally biased region" description="Basic and acidic residues" evidence="1">
    <location>
        <begin position="176"/>
        <end position="188"/>
    </location>
</feature>
<protein>
    <submittedName>
        <fullName evidence="2">Uncharacterized protein</fullName>
    </submittedName>
</protein>
<feature type="compositionally biased region" description="Basic residues" evidence="1">
    <location>
        <begin position="574"/>
        <end position="589"/>
    </location>
</feature>
<gene>
    <name evidence="2" type="ORF">M9Y10_005163</name>
</gene>
<feature type="compositionally biased region" description="Acidic residues" evidence="1">
    <location>
        <begin position="779"/>
        <end position="788"/>
    </location>
</feature>
<feature type="compositionally biased region" description="Polar residues" evidence="1">
    <location>
        <begin position="192"/>
        <end position="204"/>
    </location>
</feature>
<name>A0ABR2JMS5_9EUKA</name>
<dbReference type="SUPFAM" id="SSF52058">
    <property type="entry name" value="L domain-like"/>
    <property type="match status" value="1"/>
</dbReference>
<feature type="compositionally biased region" description="Low complexity" evidence="1">
    <location>
        <begin position="597"/>
        <end position="632"/>
    </location>
</feature>
<evidence type="ECO:0000313" key="2">
    <source>
        <dbReference type="EMBL" id="KAK8878395.1"/>
    </source>
</evidence>
<dbReference type="EMBL" id="JAPFFF010000011">
    <property type="protein sequence ID" value="KAK8878395.1"/>
    <property type="molecule type" value="Genomic_DNA"/>
</dbReference>
<feature type="compositionally biased region" description="Polar residues" evidence="1">
    <location>
        <begin position="671"/>
        <end position="688"/>
    </location>
</feature>
<feature type="region of interest" description="Disordered" evidence="1">
    <location>
        <begin position="739"/>
        <end position="862"/>
    </location>
</feature>
<feature type="compositionally biased region" description="Basic and acidic residues" evidence="1">
    <location>
        <begin position="739"/>
        <end position="760"/>
    </location>
</feature>
<feature type="region of interest" description="Disordered" evidence="1">
    <location>
        <begin position="541"/>
        <end position="648"/>
    </location>
</feature>
<feature type="region of interest" description="Disordered" evidence="1">
    <location>
        <begin position="346"/>
        <end position="368"/>
    </location>
</feature>
<organism evidence="2 3">
    <name type="scientific">Tritrichomonas musculus</name>
    <dbReference type="NCBI Taxonomy" id="1915356"/>
    <lineage>
        <taxon>Eukaryota</taxon>
        <taxon>Metamonada</taxon>
        <taxon>Parabasalia</taxon>
        <taxon>Tritrichomonadida</taxon>
        <taxon>Tritrichomonadidae</taxon>
        <taxon>Tritrichomonas</taxon>
    </lineage>
</organism>
<feature type="compositionally biased region" description="Polar residues" evidence="1">
    <location>
        <begin position="517"/>
        <end position="526"/>
    </location>
</feature>
<dbReference type="Proteomes" id="UP001470230">
    <property type="component" value="Unassembled WGS sequence"/>
</dbReference>
<proteinExistence type="predicted"/>
<evidence type="ECO:0000256" key="1">
    <source>
        <dbReference type="SAM" id="MobiDB-lite"/>
    </source>
</evidence>